<feature type="non-terminal residue" evidence="1">
    <location>
        <position position="1"/>
    </location>
</feature>
<reference evidence="1 2" key="1">
    <citation type="journal article" date="2018" name="Front. Plant Sci.">
        <title>Red Clover (Trifolium pratense) and Zigzag Clover (T. medium) - A Picture of Genomic Similarities and Differences.</title>
        <authorList>
            <person name="Dluhosova J."/>
            <person name="Istvanek J."/>
            <person name="Nedelnik J."/>
            <person name="Repkova J."/>
        </authorList>
    </citation>
    <scope>NUCLEOTIDE SEQUENCE [LARGE SCALE GENOMIC DNA]</scope>
    <source>
        <strain evidence="2">cv. 10/8</strain>
        <tissue evidence="1">Leaf</tissue>
    </source>
</reference>
<evidence type="ECO:0000313" key="1">
    <source>
        <dbReference type="EMBL" id="MCI25290.1"/>
    </source>
</evidence>
<name>A0A392QNQ6_9FABA</name>
<protein>
    <submittedName>
        <fullName evidence="1">Uncharacterized protein</fullName>
    </submittedName>
</protein>
<keyword evidence="2" id="KW-1185">Reference proteome</keyword>
<evidence type="ECO:0000313" key="2">
    <source>
        <dbReference type="Proteomes" id="UP000265520"/>
    </source>
</evidence>
<dbReference type="AlphaFoldDB" id="A0A392QNQ6"/>
<proteinExistence type="predicted"/>
<dbReference type="Proteomes" id="UP000265520">
    <property type="component" value="Unassembled WGS sequence"/>
</dbReference>
<comment type="caution">
    <text evidence="1">The sequence shown here is derived from an EMBL/GenBank/DDBJ whole genome shotgun (WGS) entry which is preliminary data.</text>
</comment>
<sequence length="78" mass="8788">RILDINRRIGKELGVPFSATLKLKQDLFLSNFGEVKFGFIKGLENLVNTELGWPLFEVTTLVQLSNETMLTGNHLSPK</sequence>
<organism evidence="1 2">
    <name type="scientific">Trifolium medium</name>
    <dbReference type="NCBI Taxonomy" id="97028"/>
    <lineage>
        <taxon>Eukaryota</taxon>
        <taxon>Viridiplantae</taxon>
        <taxon>Streptophyta</taxon>
        <taxon>Embryophyta</taxon>
        <taxon>Tracheophyta</taxon>
        <taxon>Spermatophyta</taxon>
        <taxon>Magnoliopsida</taxon>
        <taxon>eudicotyledons</taxon>
        <taxon>Gunneridae</taxon>
        <taxon>Pentapetalae</taxon>
        <taxon>rosids</taxon>
        <taxon>fabids</taxon>
        <taxon>Fabales</taxon>
        <taxon>Fabaceae</taxon>
        <taxon>Papilionoideae</taxon>
        <taxon>50 kb inversion clade</taxon>
        <taxon>NPAAA clade</taxon>
        <taxon>Hologalegina</taxon>
        <taxon>IRL clade</taxon>
        <taxon>Trifolieae</taxon>
        <taxon>Trifolium</taxon>
    </lineage>
</organism>
<accession>A0A392QNQ6</accession>
<dbReference type="EMBL" id="LXQA010146359">
    <property type="protein sequence ID" value="MCI25290.1"/>
    <property type="molecule type" value="Genomic_DNA"/>
</dbReference>